<dbReference type="InterPro" id="IPR005084">
    <property type="entry name" value="CBM6"/>
</dbReference>
<dbReference type="Gene3D" id="3.20.20.80">
    <property type="entry name" value="Glycosidases"/>
    <property type="match status" value="1"/>
</dbReference>
<feature type="active site" description="Nucleophile" evidence="4">
    <location>
        <position position="402"/>
    </location>
</feature>
<dbReference type="PROSITE" id="PS51764">
    <property type="entry name" value="GH26"/>
    <property type="match status" value="1"/>
</dbReference>
<dbReference type="Gene3D" id="2.60.120.260">
    <property type="entry name" value="Galactose-binding domain-like"/>
    <property type="match status" value="1"/>
</dbReference>
<dbReference type="AlphaFoldDB" id="A0A1A5YR83"/>
<dbReference type="EMBL" id="LYPA01000029">
    <property type="protein sequence ID" value="OBR68131.1"/>
    <property type="molecule type" value="Genomic_DNA"/>
</dbReference>
<dbReference type="GO" id="GO:0006080">
    <property type="term" value="P:substituted mannan metabolic process"/>
    <property type="evidence" value="ECO:0007669"/>
    <property type="project" value="InterPro"/>
</dbReference>
<evidence type="ECO:0000256" key="2">
    <source>
        <dbReference type="ARBA" id="ARBA00022801"/>
    </source>
</evidence>
<dbReference type="SUPFAM" id="SSF49785">
    <property type="entry name" value="Galactose-binding domain-like"/>
    <property type="match status" value="1"/>
</dbReference>
<accession>A0A1A5YR83</accession>
<feature type="domain" description="CBM6" evidence="6">
    <location>
        <begin position="20"/>
        <end position="138"/>
    </location>
</feature>
<comment type="caution">
    <text evidence="8">The sequence shown here is derived from an EMBL/GenBank/DDBJ whole genome shotgun (WGS) entry which is preliminary data.</text>
</comment>
<evidence type="ECO:0000256" key="3">
    <source>
        <dbReference type="ARBA" id="ARBA00023295"/>
    </source>
</evidence>
<keyword evidence="2 4" id="KW-0378">Hydrolase</keyword>
<dbReference type="Pfam" id="PF02156">
    <property type="entry name" value="Glyco_hydro_26"/>
    <property type="match status" value="1"/>
</dbReference>
<dbReference type="GO" id="GO:0016985">
    <property type="term" value="F:mannan endo-1,4-beta-mannosidase activity"/>
    <property type="evidence" value="ECO:0007669"/>
    <property type="project" value="InterPro"/>
</dbReference>
<evidence type="ECO:0000256" key="1">
    <source>
        <dbReference type="ARBA" id="ARBA00007754"/>
    </source>
</evidence>
<dbReference type="SUPFAM" id="SSF51445">
    <property type="entry name" value="(Trans)glycosidases"/>
    <property type="match status" value="1"/>
</dbReference>
<evidence type="ECO:0000259" key="6">
    <source>
        <dbReference type="PROSITE" id="PS51175"/>
    </source>
</evidence>
<comment type="similarity">
    <text evidence="1 4">Belongs to the glycosyl hydrolase 26 family.</text>
</comment>
<dbReference type="InterPro" id="IPR022790">
    <property type="entry name" value="GH26_dom"/>
</dbReference>
<dbReference type="STRING" id="1844972.A7K91_07760"/>
<dbReference type="PRINTS" id="PR00739">
    <property type="entry name" value="GLHYDRLASE26"/>
</dbReference>
<dbReference type="PANTHER" id="PTHR40079:SF4">
    <property type="entry name" value="GH26 DOMAIN-CONTAINING PROTEIN-RELATED"/>
    <property type="match status" value="1"/>
</dbReference>
<evidence type="ECO:0000256" key="4">
    <source>
        <dbReference type="PROSITE-ProRule" id="PRU01100"/>
    </source>
</evidence>
<evidence type="ECO:0000259" key="5">
    <source>
        <dbReference type="PROSITE" id="PS50206"/>
    </source>
</evidence>
<dbReference type="Proteomes" id="UP000092024">
    <property type="component" value="Unassembled WGS sequence"/>
</dbReference>
<dbReference type="InterPro" id="IPR017853">
    <property type="entry name" value="GH"/>
</dbReference>
<proteinExistence type="inferred from homology"/>
<dbReference type="PROSITE" id="PS50206">
    <property type="entry name" value="RHODANESE_3"/>
    <property type="match status" value="1"/>
</dbReference>
<evidence type="ECO:0000313" key="8">
    <source>
        <dbReference type="EMBL" id="OBR68131.1"/>
    </source>
</evidence>
<reference evidence="8 9" key="1">
    <citation type="submission" date="2016-05" db="EMBL/GenBank/DDBJ databases">
        <title>Paenibacillus oryzae. sp. nov., isolated from the rice root.</title>
        <authorList>
            <person name="Zhang J."/>
            <person name="Zhang X."/>
        </authorList>
    </citation>
    <scope>NUCLEOTIDE SEQUENCE [LARGE SCALE GENOMIC DNA]</scope>
    <source>
        <strain evidence="8 9">1DrF-4</strain>
    </source>
</reference>
<protein>
    <submittedName>
        <fullName evidence="8">Beta-mannanase</fullName>
    </submittedName>
</protein>
<name>A0A1A5YR83_9BACL</name>
<feature type="domain" description="GH26" evidence="7">
    <location>
        <begin position="148"/>
        <end position="454"/>
    </location>
</feature>
<organism evidence="8 9">
    <name type="scientific">Paenibacillus oryzae</name>
    <dbReference type="NCBI Taxonomy" id="1844972"/>
    <lineage>
        <taxon>Bacteria</taxon>
        <taxon>Bacillati</taxon>
        <taxon>Bacillota</taxon>
        <taxon>Bacilli</taxon>
        <taxon>Bacillales</taxon>
        <taxon>Paenibacillaceae</taxon>
        <taxon>Paenibacillus</taxon>
    </lineage>
</organism>
<dbReference type="InterPro" id="IPR008979">
    <property type="entry name" value="Galactose-bd-like_sf"/>
</dbReference>
<sequence length="467" mass="52852">MIVSGLAACTDSGGEEPKKWRFEAENGMLSGVEVASAGEGFSGDGYVTGFEEEQDSVEVKLQGPDDGLYRLNIGYRNNNEDKMGWLALNGKPFGDVRLAAFEGFTDAFAGKVLLNKGENTVKITRHWGWYDIDYVEIVNSEPRPQHRVENKLVNPNASKEALALHGYLVEQYGRFILAGQQNLQDALLLNWNYGKLPAIAGFDLIEYSPTRAANGSTSREIENMLQWHELGGIATLAWHWNAPVHLVNSDQQPWWKGFYAEGTTFDLEKTLAQPESEEYRLMISDIDAIAVQLKRLQDAGIPVLWRPLHEAEGGWFWWGAKGPEPAKELYRLLYDRLTAYHEINNLIWVWNSENPEWYPGDDVVDIVSVDSYPQPGDHHPVSRSYEGLVELVGDRKLVALTENGSIPDPGLLEKYEAYWSWFCTWTGEFIDDGKHNSEDFIRYVLNHERVITLDEVPDYLKPGAIPN</sequence>
<feature type="domain" description="Rhodanese" evidence="5">
    <location>
        <begin position="312"/>
        <end position="327"/>
    </location>
</feature>
<dbReference type="InterPro" id="IPR000805">
    <property type="entry name" value="Glyco_hydro_26"/>
</dbReference>
<evidence type="ECO:0000313" key="9">
    <source>
        <dbReference type="Proteomes" id="UP000092024"/>
    </source>
</evidence>
<keyword evidence="3 4" id="KW-0326">Glycosidase</keyword>
<dbReference type="CDD" id="cd04086">
    <property type="entry name" value="CBM35_mannanase-like"/>
    <property type="match status" value="1"/>
</dbReference>
<dbReference type="PROSITE" id="PS51175">
    <property type="entry name" value="CBM6"/>
    <property type="match status" value="1"/>
</dbReference>
<keyword evidence="9" id="KW-1185">Reference proteome</keyword>
<dbReference type="GO" id="GO:0030246">
    <property type="term" value="F:carbohydrate binding"/>
    <property type="evidence" value="ECO:0007669"/>
    <property type="project" value="InterPro"/>
</dbReference>
<gene>
    <name evidence="8" type="ORF">A7K91_07760</name>
</gene>
<dbReference type="InterPro" id="IPR001763">
    <property type="entry name" value="Rhodanese-like_dom"/>
</dbReference>
<dbReference type="Pfam" id="PF16990">
    <property type="entry name" value="CBM_35"/>
    <property type="match status" value="1"/>
</dbReference>
<evidence type="ECO:0000259" key="7">
    <source>
        <dbReference type="PROSITE" id="PS51764"/>
    </source>
</evidence>
<dbReference type="PANTHER" id="PTHR40079">
    <property type="entry name" value="MANNAN ENDO-1,4-BETA-MANNOSIDASE E-RELATED"/>
    <property type="match status" value="1"/>
</dbReference>
<feature type="active site" description="Proton donor" evidence="4">
    <location>
        <position position="310"/>
    </location>
</feature>
<dbReference type="OrthoDB" id="9803686at2"/>